<evidence type="ECO:0000259" key="8">
    <source>
        <dbReference type="SMART" id="SM00355"/>
    </source>
</evidence>
<dbReference type="SUPFAM" id="SSF57667">
    <property type="entry name" value="beta-beta-alpha zinc fingers"/>
    <property type="match status" value="2"/>
</dbReference>
<name>A0A540NLI6_MALBA</name>
<organism evidence="10 11">
    <name type="scientific">Malus baccata</name>
    <name type="common">Siberian crab apple</name>
    <name type="synonym">Pyrus baccata</name>
    <dbReference type="NCBI Taxonomy" id="106549"/>
    <lineage>
        <taxon>Eukaryota</taxon>
        <taxon>Viridiplantae</taxon>
        <taxon>Streptophyta</taxon>
        <taxon>Embryophyta</taxon>
        <taxon>Tracheophyta</taxon>
        <taxon>Spermatophyta</taxon>
        <taxon>Magnoliopsida</taxon>
        <taxon>eudicotyledons</taxon>
        <taxon>Gunneridae</taxon>
        <taxon>Pentapetalae</taxon>
        <taxon>rosids</taxon>
        <taxon>fabids</taxon>
        <taxon>Rosales</taxon>
        <taxon>Rosaceae</taxon>
        <taxon>Amygdaloideae</taxon>
        <taxon>Maleae</taxon>
        <taxon>Malus</taxon>
    </lineage>
</organism>
<evidence type="ECO:0000313" key="10">
    <source>
        <dbReference type="EMBL" id="TQE11901.1"/>
    </source>
</evidence>
<proteinExistence type="predicted"/>
<keyword evidence="2" id="KW-0479">Metal-binding</keyword>
<dbReference type="InterPro" id="IPR013087">
    <property type="entry name" value="Znf_C2H2_type"/>
</dbReference>
<evidence type="ECO:0000256" key="4">
    <source>
        <dbReference type="ARBA" id="ARBA00022771"/>
    </source>
</evidence>
<dbReference type="SMART" id="SM00355">
    <property type="entry name" value="ZnF_C2H2"/>
    <property type="match status" value="2"/>
</dbReference>
<reference evidence="10 11" key="1">
    <citation type="journal article" date="2019" name="G3 (Bethesda)">
        <title>Sequencing of a Wild Apple (Malus baccata) Genome Unravels the Differences Between Cultivated and Wild Apple Species Regarding Disease Resistance and Cold Tolerance.</title>
        <authorList>
            <person name="Chen X."/>
        </authorList>
    </citation>
    <scope>NUCLEOTIDE SEQUENCE [LARGE SCALE GENOMIC DNA]</scope>
    <source>
        <strain evidence="11">cv. Shandingzi</strain>
        <tissue evidence="10">Leaves</tissue>
    </source>
</reference>
<keyword evidence="11" id="KW-1185">Reference proteome</keyword>
<dbReference type="AlphaFoldDB" id="A0A540NLI6"/>
<feature type="domain" description="U1-type" evidence="9">
    <location>
        <begin position="233"/>
        <end position="267"/>
    </location>
</feature>
<sequence length="292" mass="33243">MANCSEELDNAIAKLHQNFQELRYHLEKSFLEQGRALLKFEAQWKDLKKDLSRENEQRQVHLQQMIDMKDCEWYVYPLAVRFYTSPLFSQLYHRVVFPRSCCLVVFLVGLGYLRSKQQHEGFSIPSNGTEHYASANPNAASWSNSSARPAGNAVPRPSGNATPKLHCEVCNIYCDTKDVLNKHKQGKKHKMNLDKLKGKKIPGENSKKRAADQPPEDLETKKRKVLESGAAPDALRTCALCNVVCLSEMDFNNHRAGQRHVEAVAAARRHGAGTSATYSHWQSQWRYQGWNS</sequence>
<comment type="caution">
    <text evidence="10">The sequence shown here is derived from an EMBL/GenBank/DDBJ whole genome shotgun (WGS) entry which is preliminary data.</text>
</comment>
<dbReference type="SMART" id="SM00451">
    <property type="entry name" value="ZnF_U1"/>
    <property type="match status" value="2"/>
</dbReference>
<evidence type="ECO:0000256" key="5">
    <source>
        <dbReference type="ARBA" id="ARBA00022833"/>
    </source>
</evidence>
<evidence type="ECO:0000259" key="9">
    <source>
        <dbReference type="SMART" id="SM00451"/>
    </source>
</evidence>
<comment type="subcellular location">
    <subcellularLocation>
        <location evidence="1">Nucleus</location>
    </subcellularLocation>
</comment>
<dbReference type="InterPro" id="IPR003604">
    <property type="entry name" value="Matrin/U1-like-C_Znf_C2H2"/>
</dbReference>
<dbReference type="Pfam" id="PF12874">
    <property type="entry name" value="zf-met"/>
    <property type="match status" value="2"/>
</dbReference>
<feature type="domain" description="C2H2-type" evidence="8">
    <location>
        <begin position="236"/>
        <end position="260"/>
    </location>
</feature>
<dbReference type="PANTHER" id="PTHR46144:SF6">
    <property type="entry name" value="C2H2-TYPE DOMAIN-CONTAINING PROTEIN"/>
    <property type="match status" value="1"/>
</dbReference>
<gene>
    <name evidence="10" type="ORF">C1H46_002535</name>
</gene>
<dbReference type="EMBL" id="VIEB01000025">
    <property type="protein sequence ID" value="TQE11901.1"/>
    <property type="molecule type" value="Genomic_DNA"/>
</dbReference>
<keyword evidence="6" id="KW-0539">Nucleus</keyword>
<dbReference type="GO" id="GO:0005634">
    <property type="term" value="C:nucleus"/>
    <property type="evidence" value="ECO:0007669"/>
    <property type="project" value="UniProtKB-SubCell"/>
</dbReference>
<evidence type="ECO:0000256" key="2">
    <source>
        <dbReference type="ARBA" id="ARBA00022723"/>
    </source>
</evidence>
<dbReference type="InterPro" id="IPR051868">
    <property type="entry name" value="ZN346_ZMAT4"/>
</dbReference>
<evidence type="ECO:0000256" key="7">
    <source>
        <dbReference type="SAM" id="MobiDB-lite"/>
    </source>
</evidence>
<protein>
    <recommendedName>
        <fullName evidence="12">C2H2-type domain-containing protein</fullName>
    </recommendedName>
</protein>
<keyword evidence="4" id="KW-0863">Zinc-finger</keyword>
<evidence type="ECO:0000256" key="6">
    <source>
        <dbReference type="ARBA" id="ARBA00023242"/>
    </source>
</evidence>
<dbReference type="InterPro" id="IPR036236">
    <property type="entry name" value="Znf_C2H2_sf"/>
</dbReference>
<feature type="region of interest" description="Disordered" evidence="7">
    <location>
        <begin position="184"/>
        <end position="220"/>
    </location>
</feature>
<evidence type="ECO:0008006" key="12">
    <source>
        <dbReference type="Google" id="ProtNLM"/>
    </source>
</evidence>
<feature type="compositionally biased region" description="Low complexity" evidence="7">
    <location>
        <begin position="135"/>
        <end position="147"/>
    </location>
</feature>
<dbReference type="GO" id="GO:0008270">
    <property type="term" value="F:zinc ion binding"/>
    <property type="evidence" value="ECO:0007669"/>
    <property type="project" value="UniProtKB-KW"/>
</dbReference>
<evidence type="ECO:0000256" key="3">
    <source>
        <dbReference type="ARBA" id="ARBA00022737"/>
    </source>
</evidence>
<feature type="region of interest" description="Disordered" evidence="7">
    <location>
        <begin position="135"/>
        <end position="158"/>
    </location>
</feature>
<dbReference type="STRING" id="106549.A0A540NLI6"/>
<feature type="compositionally biased region" description="Basic and acidic residues" evidence="7">
    <location>
        <begin position="191"/>
        <end position="211"/>
    </location>
</feature>
<keyword evidence="3" id="KW-0677">Repeat</keyword>
<evidence type="ECO:0000256" key="1">
    <source>
        <dbReference type="ARBA" id="ARBA00004123"/>
    </source>
</evidence>
<dbReference type="PANTHER" id="PTHR46144">
    <property type="entry name" value="ZINC FINGER PROTEIN 385B-LIKE"/>
    <property type="match status" value="1"/>
</dbReference>
<dbReference type="Gene3D" id="3.30.160.60">
    <property type="entry name" value="Classic Zinc Finger"/>
    <property type="match status" value="2"/>
</dbReference>
<dbReference type="Proteomes" id="UP000315295">
    <property type="component" value="Unassembled WGS sequence"/>
</dbReference>
<evidence type="ECO:0000313" key="11">
    <source>
        <dbReference type="Proteomes" id="UP000315295"/>
    </source>
</evidence>
<accession>A0A540NLI6</accession>
<feature type="domain" description="C2H2-type" evidence="8">
    <location>
        <begin position="165"/>
        <end position="189"/>
    </location>
</feature>
<keyword evidence="5" id="KW-0862">Zinc</keyword>
<feature type="domain" description="U1-type" evidence="9">
    <location>
        <begin position="162"/>
        <end position="196"/>
    </location>
</feature>
<dbReference type="GO" id="GO:0003676">
    <property type="term" value="F:nucleic acid binding"/>
    <property type="evidence" value="ECO:0007669"/>
    <property type="project" value="InterPro"/>
</dbReference>